<evidence type="ECO:0000313" key="1">
    <source>
        <dbReference type="EMBL" id="MFD2630233.1"/>
    </source>
</evidence>
<gene>
    <name evidence="1" type="ORF">ACFSUN_15710</name>
</gene>
<evidence type="ECO:0008006" key="3">
    <source>
        <dbReference type="Google" id="ProtNLM"/>
    </source>
</evidence>
<keyword evidence="2" id="KW-1185">Reference proteome</keyword>
<evidence type="ECO:0000313" key="2">
    <source>
        <dbReference type="Proteomes" id="UP001597451"/>
    </source>
</evidence>
<proteinExistence type="predicted"/>
<name>A0ABW5Q403_9BACI</name>
<dbReference type="RefSeq" id="WP_379563253.1">
    <property type="nucleotide sequence ID" value="NZ_JBHUMX010000041.1"/>
</dbReference>
<reference evidence="2" key="1">
    <citation type="journal article" date="2019" name="Int. J. Syst. Evol. Microbiol.">
        <title>The Global Catalogue of Microorganisms (GCM) 10K type strain sequencing project: providing services to taxonomists for standard genome sequencing and annotation.</title>
        <authorList>
            <consortium name="The Broad Institute Genomics Platform"/>
            <consortium name="The Broad Institute Genome Sequencing Center for Infectious Disease"/>
            <person name="Wu L."/>
            <person name="Ma J."/>
        </authorList>
    </citation>
    <scope>NUCLEOTIDE SEQUENCE [LARGE SCALE GENOMIC DNA]</scope>
    <source>
        <strain evidence="2">TISTR 1858</strain>
    </source>
</reference>
<protein>
    <recommendedName>
        <fullName evidence="3">DUF3139 domain-containing protein</fullName>
    </recommendedName>
</protein>
<dbReference type="EMBL" id="JBHUMX010000041">
    <property type="protein sequence ID" value="MFD2630233.1"/>
    <property type="molecule type" value="Genomic_DNA"/>
</dbReference>
<sequence>MLLIIGIAASILLLLLFNRLMGYRKGNITIDFEERYFDQKAYVRAITSKLESQGREVAYKGNSRFVIDGKHYLFFERNISMGGCSPAENDIKAGKIKGGEIFKWN</sequence>
<dbReference type="Proteomes" id="UP001597451">
    <property type="component" value="Unassembled WGS sequence"/>
</dbReference>
<accession>A0ABW5Q403</accession>
<organism evidence="1 2">
    <name type="scientific">Oceanobacillus kapialis</name>
    <dbReference type="NCBI Taxonomy" id="481353"/>
    <lineage>
        <taxon>Bacteria</taxon>
        <taxon>Bacillati</taxon>
        <taxon>Bacillota</taxon>
        <taxon>Bacilli</taxon>
        <taxon>Bacillales</taxon>
        <taxon>Bacillaceae</taxon>
        <taxon>Oceanobacillus</taxon>
    </lineage>
</organism>
<comment type="caution">
    <text evidence="1">The sequence shown here is derived from an EMBL/GenBank/DDBJ whole genome shotgun (WGS) entry which is preliminary data.</text>
</comment>